<name>A0A3G1A7Y4_9CREN</name>
<dbReference type="STRING" id="697581.TCARB_1317"/>
<reference evidence="2" key="1">
    <citation type="book" date="2010" name="EXTREMOPHILES" publisher="0:0-0">
        <title>Complete genome sequences of ten hyperthermophilic archaea reveal their metabolic capabilities and possible ecological roles.</title>
        <editorList>
            <person name="?"/>
        </editorList>
        <authorList>
            <person name="Ravin N.V."/>
            <person name="Mardanov A.V."/>
            <person name="Bonch-Osmolovskaya E.A."/>
            <person name="Skryabin K.G."/>
        </authorList>
    </citation>
    <scope>NUCLEOTIDE SEQUENCE [LARGE SCALE GENOMIC DNA]</scope>
    <source>
        <strain evidence="2">1505</strain>
    </source>
</reference>
<proteinExistence type="predicted"/>
<evidence type="ECO:0000313" key="2">
    <source>
        <dbReference type="Proteomes" id="UP000266720"/>
    </source>
</evidence>
<dbReference type="Proteomes" id="UP000266720">
    <property type="component" value="Chromosome"/>
</dbReference>
<dbReference type="EMBL" id="CP007493">
    <property type="protein sequence ID" value="AJB42363.1"/>
    <property type="molecule type" value="Genomic_DNA"/>
</dbReference>
<accession>A0A3G1A7Y4</accession>
<organism evidence="1 2">
    <name type="scientific">Thermofilum adornatum 1505</name>
    <dbReference type="NCBI Taxonomy" id="697581"/>
    <lineage>
        <taxon>Archaea</taxon>
        <taxon>Thermoproteota</taxon>
        <taxon>Thermoprotei</taxon>
        <taxon>Thermofilales</taxon>
        <taxon>Thermofilaceae</taxon>
        <taxon>Thermofilum</taxon>
    </lineage>
</organism>
<evidence type="ECO:0000313" key="1">
    <source>
        <dbReference type="EMBL" id="AJB42363.1"/>
    </source>
</evidence>
<gene>
    <name evidence="1" type="ORF">TCARB_1317</name>
</gene>
<sequence length="49" mass="5908">MHKQGHEESLRRYKLAKAIYGELFPRQTAKIFIRKKRVIHDKLCRKEGV</sequence>
<dbReference type="KEGG" id="tcb:TCARB_1317"/>
<protein>
    <submittedName>
        <fullName evidence="1">Uncharacterized protein</fullName>
    </submittedName>
</protein>
<dbReference type="AlphaFoldDB" id="A0A3G1A7Y4"/>